<organism evidence="9 10">
    <name type="scientific">Helianthus annuus</name>
    <name type="common">Common sunflower</name>
    <dbReference type="NCBI Taxonomy" id="4232"/>
    <lineage>
        <taxon>Eukaryota</taxon>
        <taxon>Viridiplantae</taxon>
        <taxon>Streptophyta</taxon>
        <taxon>Embryophyta</taxon>
        <taxon>Tracheophyta</taxon>
        <taxon>Spermatophyta</taxon>
        <taxon>Magnoliopsida</taxon>
        <taxon>eudicotyledons</taxon>
        <taxon>Gunneridae</taxon>
        <taxon>Pentapetalae</taxon>
        <taxon>asterids</taxon>
        <taxon>campanulids</taxon>
        <taxon>Asterales</taxon>
        <taxon>Asteraceae</taxon>
        <taxon>Asteroideae</taxon>
        <taxon>Heliantheae alliance</taxon>
        <taxon>Heliantheae</taxon>
        <taxon>Helianthus</taxon>
    </lineage>
</organism>
<keyword evidence="10" id="KW-1185">Reference proteome</keyword>
<dbReference type="GO" id="GO:0005506">
    <property type="term" value="F:iron ion binding"/>
    <property type="evidence" value="ECO:0007669"/>
    <property type="project" value="InterPro"/>
</dbReference>
<dbReference type="AlphaFoldDB" id="A0A251UW48"/>
<keyword evidence="7" id="KW-1133">Transmembrane helix</keyword>
<dbReference type="Gene3D" id="1.10.630.10">
    <property type="entry name" value="Cytochrome P450"/>
    <property type="match status" value="1"/>
</dbReference>
<dbReference type="SUPFAM" id="SSF48264">
    <property type="entry name" value="Cytochrome P450"/>
    <property type="match status" value="1"/>
</dbReference>
<proteinExistence type="inferred from homology"/>
<dbReference type="GO" id="GO:0020037">
    <property type="term" value="F:heme binding"/>
    <property type="evidence" value="ECO:0007669"/>
    <property type="project" value="InterPro"/>
</dbReference>
<dbReference type="OMA" id="ESEIGHK"/>
<keyword evidence="2" id="KW-0349">Heme</keyword>
<keyword evidence="7" id="KW-0812">Transmembrane</keyword>
<dbReference type="InParanoid" id="A0A251UW48"/>
<protein>
    <submittedName>
        <fullName evidence="8 9">Cytochrome P450</fullName>
    </submittedName>
</protein>
<evidence type="ECO:0000256" key="7">
    <source>
        <dbReference type="SAM" id="Phobius"/>
    </source>
</evidence>
<sequence>MYSLREPLGHLKPTNLLASKIMEIFSSQSTLLVSLFSCTILVIFTCVKWISFNFKDKKTIPPSPPKLPIIGNFHQIGSTPHLNLQTLSQKYGPLMLLHLGSVATLIASSAEAAREILNTHDLSFCSRPCFTMPNILMYGSNDVGFSPYGEHWKQLKSIMMLKLLSNTRVKSYQKVRESEIGHKIKVLEESCGTRTTVDMGSMFVSLTNNIICRVTLGSKFDGLKNTDLIRKFMAMFTVFNIGSYIPWLSWVDLITGSIGRAEKVAKEFDELLEEVIEEHVNKKKIEDAKSDEDEEDFIDILLDLQKYNTTGFARHNDSLKALIVV</sequence>
<dbReference type="PANTHER" id="PTHR47955:SF16">
    <property type="entry name" value="CYTOCHROME P450"/>
    <property type="match status" value="1"/>
</dbReference>
<dbReference type="InterPro" id="IPR002401">
    <property type="entry name" value="Cyt_P450_E_grp-I"/>
</dbReference>
<dbReference type="Gramene" id="mRNA:HanXRQr2_Chr04g0149151">
    <property type="protein sequence ID" value="CDS:HanXRQr2_Chr04g0149151.1"/>
    <property type="gene ID" value="HanXRQr2_Chr04g0149151"/>
</dbReference>
<reference evidence="8" key="3">
    <citation type="submission" date="2020-06" db="EMBL/GenBank/DDBJ databases">
        <title>Helianthus annuus Genome sequencing and assembly Release 2.</title>
        <authorList>
            <person name="Gouzy J."/>
            <person name="Langlade N."/>
            <person name="Munos S."/>
        </authorList>
    </citation>
    <scope>NUCLEOTIDE SEQUENCE</scope>
    <source>
        <tissue evidence="8">Leaves</tissue>
    </source>
</reference>
<keyword evidence="5" id="KW-0408">Iron</keyword>
<gene>
    <name evidence="9" type="primary">C71A3</name>
    <name evidence="9" type="ORF">HannXRQ_Chr04g0101821</name>
    <name evidence="8" type="ORF">HanXRQr2_Chr04g0149151</name>
</gene>
<dbReference type="GO" id="GO:0051762">
    <property type="term" value="P:sesquiterpene biosynthetic process"/>
    <property type="evidence" value="ECO:0007669"/>
    <property type="project" value="UniProtKB-ARBA"/>
</dbReference>
<dbReference type="Proteomes" id="UP000215914">
    <property type="component" value="Chromosome 4"/>
</dbReference>
<evidence type="ECO:0000313" key="10">
    <source>
        <dbReference type="Proteomes" id="UP000215914"/>
    </source>
</evidence>
<keyword evidence="4" id="KW-0560">Oxidoreductase</keyword>
<dbReference type="GO" id="GO:0004497">
    <property type="term" value="F:monooxygenase activity"/>
    <property type="evidence" value="ECO:0007669"/>
    <property type="project" value="UniProtKB-KW"/>
</dbReference>
<dbReference type="InterPro" id="IPR036396">
    <property type="entry name" value="Cyt_P450_sf"/>
</dbReference>
<dbReference type="EMBL" id="MNCJ02000319">
    <property type="protein sequence ID" value="KAF5808754.1"/>
    <property type="molecule type" value="Genomic_DNA"/>
</dbReference>
<accession>A0A251UW48</accession>
<reference evidence="8 10" key="1">
    <citation type="journal article" date="2017" name="Nature">
        <title>The sunflower genome provides insights into oil metabolism, flowering and Asterid evolution.</title>
        <authorList>
            <person name="Badouin H."/>
            <person name="Gouzy J."/>
            <person name="Grassa C.J."/>
            <person name="Murat F."/>
            <person name="Staton S.E."/>
            <person name="Cottret L."/>
            <person name="Lelandais-Briere C."/>
            <person name="Owens G.L."/>
            <person name="Carrere S."/>
            <person name="Mayjonade B."/>
            <person name="Legrand L."/>
            <person name="Gill N."/>
            <person name="Kane N.C."/>
            <person name="Bowers J.E."/>
            <person name="Hubner S."/>
            <person name="Bellec A."/>
            <person name="Berard A."/>
            <person name="Berges H."/>
            <person name="Blanchet N."/>
            <person name="Boniface M.C."/>
            <person name="Brunel D."/>
            <person name="Catrice O."/>
            <person name="Chaidir N."/>
            <person name="Claudel C."/>
            <person name="Donnadieu C."/>
            <person name="Faraut T."/>
            <person name="Fievet G."/>
            <person name="Helmstetter N."/>
            <person name="King M."/>
            <person name="Knapp S.J."/>
            <person name="Lai Z."/>
            <person name="Le Paslier M.C."/>
            <person name="Lippi Y."/>
            <person name="Lorenzon L."/>
            <person name="Mandel J.R."/>
            <person name="Marage G."/>
            <person name="Marchand G."/>
            <person name="Marquand E."/>
            <person name="Bret-Mestries E."/>
            <person name="Morien E."/>
            <person name="Nambeesan S."/>
            <person name="Nguyen T."/>
            <person name="Pegot-Espagnet P."/>
            <person name="Pouilly N."/>
            <person name="Raftis F."/>
            <person name="Sallet E."/>
            <person name="Schiex T."/>
            <person name="Thomas J."/>
            <person name="Vandecasteele C."/>
            <person name="Vares D."/>
            <person name="Vear F."/>
            <person name="Vautrin S."/>
            <person name="Crespi M."/>
            <person name="Mangin B."/>
            <person name="Burke J.M."/>
            <person name="Salse J."/>
            <person name="Munos S."/>
            <person name="Vincourt P."/>
            <person name="Rieseberg L.H."/>
            <person name="Langlade N.B."/>
        </authorList>
    </citation>
    <scope>NUCLEOTIDE SEQUENCE [LARGE SCALE GENOMIC DNA]</scope>
    <source>
        <strain evidence="10">cv. SF193</strain>
        <tissue evidence="8">Leaves</tissue>
    </source>
</reference>
<keyword evidence="7" id="KW-0472">Membrane</keyword>
<evidence type="ECO:0000256" key="4">
    <source>
        <dbReference type="ARBA" id="ARBA00023002"/>
    </source>
</evidence>
<comment type="similarity">
    <text evidence="1">Belongs to the cytochrome P450 family.</text>
</comment>
<evidence type="ECO:0000256" key="2">
    <source>
        <dbReference type="ARBA" id="ARBA00022617"/>
    </source>
</evidence>
<dbReference type="GO" id="GO:0016705">
    <property type="term" value="F:oxidoreductase activity, acting on paired donors, with incorporation or reduction of molecular oxygen"/>
    <property type="evidence" value="ECO:0007669"/>
    <property type="project" value="InterPro"/>
</dbReference>
<reference evidence="9" key="2">
    <citation type="submission" date="2017-02" db="EMBL/GenBank/DDBJ databases">
        <title>Sunflower complete genome.</title>
        <authorList>
            <person name="Langlade N."/>
            <person name="Munos S."/>
        </authorList>
    </citation>
    <scope>NUCLEOTIDE SEQUENCE [LARGE SCALE GENOMIC DNA]</scope>
    <source>
        <tissue evidence="9">Leaves</tissue>
    </source>
</reference>
<evidence type="ECO:0000256" key="3">
    <source>
        <dbReference type="ARBA" id="ARBA00022723"/>
    </source>
</evidence>
<evidence type="ECO:0000313" key="8">
    <source>
        <dbReference type="EMBL" id="KAF5808754.1"/>
    </source>
</evidence>
<evidence type="ECO:0000256" key="5">
    <source>
        <dbReference type="ARBA" id="ARBA00023004"/>
    </source>
</evidence>
<keyword evidence="3" id="KW-0479">Metal-binding</keyword>
<dbReference type="InterPro" id="IPR001128">
    <property type="entry name" value="Cyt_P450"/>
</dbReference>
<feature type="transmembrane region" description="Helical" evidence="7">
    <location>
        <begin position="232"/>
        <end position="250"/>
    </location>
</feature>
<keyword evidence="6" id="KW-0503">Monooxygenase</keyword>
<dbReference type="PANTHER" id="PTHR47955">
    <property type="entry name" value="CYTOCHROME P450 FAMILY 71 PROTEIN"/>
    <property type="match status" value="1"/>
</dbReference>
<evidence type="ECO:0000256" key="1">
    <source>
        <dbReference type="ARBA" id="ARBA00010617"/>
    </source>
</evidence>
<evidence type="ECO:0000256" key="6">
    <source>
        <dbReference type="ARBA" id="ARBA00023033"/>
    </source>
</evidence>
<dbReference type="EMBL" id="CM007893">
    <property type="protein sequence ID" value="OTG27600.1"/>
    <property type="molecule type" value="Genomic_DNA"/>
</dbReference>
<dbReference type="Pfam" id="PF00067">
    <property type="entry name" value="p450"/>
    <property type="match status" value="1"/>
</dbReference>
<feature type="transmembrane region" description="Helical" evidence="7">
    <location>
        <begin position="31"/>
        <end position="50"/>
    </location>
</feature>
<evidence type="ECO:0000313" key="9">
    <source>
        <dbReference type="EMBL" id="OTG27600.1"/>
    </source>
</evidence>
<name>A0A251UW48_HELAN</name>
<dbReference type="PRINTS" id="PR00463">
    <property type="entry name" value="EP450I"/>
</dbReference>